<keyword evidence="3" id="KW-1185">Reference proteome</keyword>
<dbReference type="EMBL" id="JQGC01000034">
    <property type="protein sequence ID" value="KFL28787.1"/>
    <property type="molecule type" value="Genomic_DNA"/>
</dbReference>
<evidence type="ECO:0000313" key="3">
    <source>
        <dbReference type="Proteomes" id="UP000028981"/>
    </source>
</evidence>
<comment type="caution">
    <text evidence="2">The sequence shown here is derived from an EMBL/GenBank/DDBJ whole genome shotgun (WGS) entry which is preliminary data.</text>
</comment>
<dbReference type="STRING" id="46914.JP75_24235"/>
<feature type="transmembrane region" description="Helical" evidence="1">
    <location>
        <begin position="7"/>
        <end position="30"/>
    </location>
</feature>
<name>A0A087LVY4_9HYPH</name>
<gene>
    <name evidence="2" type="ORF">JP75_24235</name>
</gene>
<keyword evidence="1" id="KW-1133">Transmembrane helix</keyword>
<feature type="transmembrane region" description="Helical" evidence="1">
    <location>
        <begin position="42"/>
        <end position="64"/>
    </location>
</feature>
<organism evidence="2 3">
    <name type="scientific">Devosia riboflavina</name>
    <dbReference type="NCBI Taxonomy" id="46914"/>
    <lineage>
        <taxon>Bacteria</taxon>
        <taxon>Pseudomonadati</taxon>
        <taxon>Pseudomonadota</taxon>
        <taxon>Alphaproteobacteria</taxon>
        <taxon>Hyphomicrobiales</taxon>
        <taxon>Devosiaceae</taxon>
        <taxon>Devosia</taxon>
    </lineage>
</organism>
<protein>
    <submittedName>
        <fullName evidence="2">Uncharacterized protein</fullName>
    </submittedName>
</protein>
<dbReference type="AlphaFoldDB" id="A0A087LVY4"/>
<sequence length="77" mass="8495">MPERRKIVGGMFLLTAAGLLLLVPPLVHLFNHDFTVFGVPQIVFYLFGVWLALIVSTGVLASWLPRERSTNGEEGEG</sequence>
<dbReference type="Proteomes" id="UP000028981">
    <property type="component" value="Unassembled WGS sequence"/>
</dbReference>
<reference evidence="2 3" key="1">
    <citation type="submission" date="2014-08" db="EMBL/GenBank/DDBJ databases">
        <authorList>
            <person name="Hassan Y.I."/>
            <person name="Lepp D."/>
            <person name="Zhou T."/>
        </authorList>
    </citation>
    <scope>NUCLEOTIDE SEQUENCE [LARGE SCALE GENOMIC DNA]</scope>
    <source>
        <strain evidence="2 3">IFO13584</strain>
    </source>
</reference>
<evidence type="ECO:0000256" key="1">
    <source>
        <dbReference type="SAM" id="Phobius"/>
    </source>
</evidence>
<proteinExistence type="predicted"/>
<evidence type="ECO:0000313" key="2">
    <source>
        <dbReference type="EMBL" id="KFL28787.1"/>
    </source>
</evidence>
<keyword evidence="1" id="KW-0812">Transmembrane</keyword>
<keyword evidence="1" id="KW-0472">Membrane</keyword>
<accession>A0A087LVY4</accession>